<feature type="domain" description="HTH tetR-type" evidence="6">
    <location>
        <begin position="9"/>
        <end position="69"/>
    </location>
</feature>
<dbReference type="InterPro" id="IPR009057">
    <property type="entry name" value="Homeodomain-like_sf"/>
</dbReference>
<feature type="DNA-binding region" description="H-T-H motif" evidence="5">
    <location>
        <begin position="32"/>
        <end position="51"/>
    </location>
</feature>
<dbReference type="AlphaFoldDB" id="A0A934Q3E8"/>
<evidence type="ECO:0000256" key="5">
    <source>
        <dbReference type="PROSITE-ProRule" id="PRU00335"/>
    </source>
</evidence>
<dbReference type="InterPro" id="IPR023772">
    <property type="entry name" value="DNA-bd_HTH_TetR-type_CS"/>
</dbReference>
<name>A0A934Q3E8_9BURK</name>
<evidence type="ECO:0000313" key="7">
    <source>
        <dbReference type="EMBL" id="MBK0393554.1"/>
    </source>
</evidence>
<keyword evidence="4" id="KW-0804">Transcription</keyword>
<dbReference type="RefSeq" id="WP_200788516.1">
    <property type="nucleotide sequence ID" value="NZ_JAEDAO010000001.1"/>
</dbReference>
<dbReference type="GO" id="GO:0000976">
    <property type="term" value="F:transcription cis-regulatory region binding"/>
    <property type="evidence" value="ECO:0007669"/>
    <property type="project" value="TreeGrafter"/>
</dbReference>
<keyword evidence="2" id="KW-0805">Transcription regulation</keyword>
<keyword evidence="3 5" id="KW-0238">DNA-binding</keyword>
<organism evidence="7 8">
    <name type="scientific">Ramlibacter algicola</name>
    <dbReference type="NCBI Taxonomy" id="2795217"/>
    <lineage>
        <taxon>Bacteria</taxon>
        <taxon>Pseudomonadati</taxon>
        <taxon>Pseudomonadota</taxon>
        <taxon>Betaproteobacteria</taxon>
        <taxon>Burkholderiales</taxon>
        <taxon>Comamonadaceae</taxon>
        <taxon>Ramlibacter</taxon>
    </lineage>
</organism>
<evidence type="ECO:0000256" key="3">
    <source>
        <dbReference type="ARBA" id="ARBA00023125"/>
    </source>
</evidence>
<dbReference type="PROSITE" id="PS01081">
    <property type="entry name" value="HTH_TETR_1"/>
    <property type="match status" value="1"/>
</dbReference>
<dbReference type="SUPFAM" id="SSF46689">
    <property type="entry name" value="Homeodomain-like"/>
    <property type="match status" value="1"/>
</dbReference>
<dbReference type="Proteomes" id="UP000617041">
    <property type="component" value="Unassembled WGS sequence"/>
</dbReference>
<sequence>MSAIEPAATEHRHRLLQGMAQAVAKRGYAATTIADIVREAAVSRRTFYEHFGGKAECLVALYEAASHNALQVLRAALGPAQPWDAQVEQALAAYFDCLASNPLLLRTLYVEILGLGPEGLASRRRVNDEIASFMLDVVNGRGKRKPLTPQMALAVVGGINELVLDSLERDRLGQLAELVAPAAQLVRAVTGHPK</sequence>
<evidence type="ECO:0000259" key="6">
    <source>
        <dbReference type="PROSITE" id="PS50977"/>
    </source>
</evidence>
<dbReference type="PANTHER" id="PTHR30055">
    <property type="entry name" value="HTH-TYPE TRANSCRIPTIONAL REGULATOR RUTR"/>
    <property type="match status" value="1"/>
</dbReference>
<dbReference type="InterPro" id="IPR001647">
    <property type="entry name" value="HTH_TetR"/>
</dbReference>
<reference evidence="7" key="1">
    <citation type="submission" date="2020-12" db="EMBL/GenBank/DDBJ databases">
        <title>Ramlibacter sp. nov., isolated from a freshwater alga, Cryptomonas.</title>
        <authorList>
            <person name="Kim H.M."/>
            <person name="Jeon C.O."/>
        </authorList>
    </citation>
    <scope>NUCLEOTIDE SEQUENCE</scope>
    <source>
        <strain evidence="7">CrO1</strain>
    </source>
</reference>
<dbReference type="EMBL" id="JAEDAO010000001">
    <property type="protein sequence ID" value="MBK0393554.1"/>
    <property type="molecule type" value="Genomic_DNA"/>
</dbReference>
<proteinExistence type="predicted"/>
<evidence type="ECO:0000256" key="2">
    <source>
        <dbReference type="ARBA" id="ARBA00023015"/>
    </source>
</evidence>
<dbReference type="InterPro" id="IPR050109">
    <property type="entry name" value="HTH-type_TetR-like_transc_reg"/>
</dbReference>
<keyword evidence="8" id="KW-1185">Reference proteome</keyword>
<evidence type="ECO:0000256" key="1">
    <source>
        <dbReference type="ARBA" id="ARBA00022491"/>
    </source>
</evidence>
<comment type="caution">
    <text evidence="7">The sequence shown here is derived from an EMBL/GenBank/DDBJ whole genome shotgun (WGS) entry which is preliminary data.</text>
</comment>
<protein>
    <submittedName>
        <fullName evidence="7">TetR/AcrR family transcriptional regulator</fullName>
    </submittedName>
</protein>
<dbReference type="Pfam" id="PF00440">
    <property type="entry name" value="TetR_N"/>
    <property type="match status" value="1"/>
</dbReference>
<dbReference type="PROSITE" id="PS50977">
    <property type="entry name" value="HTH_TETR_2"/>
    <property type="match status" value="1"/>
</dbReference>
<dbReference type="GO" id="GO:0003700">
    <property type="term" value="F:DNA-binding transcription factor activity"/>
    <property type="evidence" value="ECO:0007669"/>
    <property type="project" value="TreeGrafter"/>
</dbReference>
<keyword evidence="1" id="KW-0678">Repressor</keyword>
<evidence type="ECO:0000313" key="8">
    <source>
        <dbReference type="Proteomes" id="UP000617041"/>
    </source>
</evidence>
<accession>A0A934Q3E8</accession>
<dbReference type="Gene3D" id="1.10.357.10">
    <property type="entry name" value="Tetracycline Repressor, domain 2"/>
    <property type="match status" value="1"/>
</dbReference>
<evidence type="ECO:0000256" key="4">
    <source>
        <dbReference type="ARBA" id="ARBA00023163"/>
    </source>
</evidence>
<gene>
    <name evidence="7" type="ORF">I8E28_13220</name>
</gene>
<dbReference type="PANTHER" id="PTHR30055:SF187">
    <property type="entry name" value="TRANSCRIPTIONAL REGULATORY PROTEIN"/>
    <property type="match status" value="1"/>
</dbReference>